<sequence>MIRSTFLLGAFILVTTSCAQKQIPSIDNFQKYGTLTNGFPLHSIAGTLYFENGIIKATGSFAESTAKETSQLKTGLWKEYYQNGTLRHEGTYQIGSYLNCGVVGLLTEYYHYKVGHWKYFNEKGELEFEVDFTPSTLHVETSCEGGDSLTFGLIKTVPIKYSNQLPPDKIYELQKETMVEDGFTTITYTPLNGRLFIIYDFQN</sequence>
<evidence type="ECO:0000313" key="3">
    <source>
        <dbReference type="Proteomes" id="UP000061382"/>
    </source>
</evidence>
<proteinExistence type="predicted"/>
<dbReference type="Gene3D" id="3.90.930.1">
    <property type="match status" value="1"/>
</dbReference>
<keyword evidence="3" id="KW-1185">Reference proteome</keyword>
<name>A0A0P0CAJ6_9BACT</name>
<reference evidence="2 3" key="1">
    <citation type="submission" date="2015-08" db="EMBL/GenBank/DDBJ databases">
        <title>Complete genome sequence of Rufibacter tibetensis strain 1351t, a radiation-resistant bacterium from tibet plateau.</title>
        <authorList>
            <person name="Dai J."/>
        </authorList>
    </citation>
    <scope>NUCLEOTIDE SEQUENCE [LARGE SCALE GENOMIC DNA]</scope>
    <source>
        <strain evidence="2 3">1351</strain>
    </source>
</reference>
<dbReference type="Proteomes" id="UP000061382">
    <property type="component" value="Chromosome"/>
</dbReference>
<accession>A0A0P0CAJ6</accession>
<protein>
    <recommendedName>
        <fullName evidence="4">MORN repeat variant</fullName>
    </recommendedName>
</protein>
<gene>
    <name evidence="2" type="ORF">DC20_05680</name>
</gene>
<evidence type="ECO:0000256" key="1">
    <source>
        <dbReference type="SAM" id="SignalP"/>
    </source>
</evidence>
<organism evidence="2 3">
    <name type="scientific">Rufibacter tibetensis</name>
    <dbReference type="NCBI Taxonomy" id="512763"/>
    <lineage>
        <taxon>Bacteria</taxon>
        <taxon>Pseudomonadati</taxon>
        <taxon>Bacteroidota</taxon>
        <taxon>Cytophagia</taxon>
        <taxon>Cytophagales</taxon>
        <taxon>Hymenobacteraceae</taxon>
        <taxon>Rufibacter</taxon>
    </lineage>
</organism>
<evidence type="ECO:0000313" key="2">
    <source>
        <dbReference type="EMBL" id="ALI98551.1"/>
    </source>
</evidence>
<dbReference type="RefSeq" id="WP_062542940.1">
    <property type="nucleotide sequence ID" value="NZ_CP012643.1"/>
</dbReference>
<dbReference type="KEGG" id="rti:DC20_05680"/>
<dbReference type="InterPro" id="IPR011652">
    <property type="entry name" value="MORN_2"/>
</dbReference>
<dbReference type="PROSITE" id="PS51257">
    <property type="entry name" value="PROKAR_LIPOPROTEIN"/>
    <property type="match status" value="1"/>
</dbReference>
<feature type="signal peptide" evidence="1">
    <location>
        <begin position="1"/>
        <end position="19"/>
    </location>
</feature>
<dbReference type="OrthoDB" id="7342920at2"/>
<keyword evidence="1" id="KW-0732">Signal</keyword>
<evidence type="ECO:0008006" key="4">
    <source>
        <dbReference type="Google" id="ProtNLM"/>
    </source>
</evidence>
<dbReference type="Pfam" id="PF07661">
    <property type="entry name" value="MORN_2"/>
    <property type="match status" value="2"/>
</dbReference>
<dbReference type="EMBL" id="CP012643">
    <property type="protein sequence ID" value="ALI98551.1"/>
    <property type="molecule type" value="Genomic_DNA"/>
</dbReference>
<feature type="chain" id="PRO_5006042493" description="MORN repeat variant" evidence="1">
    <location>
        <begin position="20"/>
        <end position="203"/>
    </location>
</feature>
<dbReference type="AlphaFoldDB" id="A0A0P0CAJ6"/>
<dbReference type="PATRIC" id="fig|512763.3.peg.1260"/>